<accession>A0A840IMN1</accession>
<organism evidence="2 3">
    <name type="scientific">Conexibacter arvalis</name>
    <dbReference type="NCBI Taxonomy" id="912552"/>
    <lineage>
        <taxon>Bacteria</taxon>
        <taxon>Bacillati</taxon>
        <taxon>Actinomycetota</taxon>
        <taxon>Thermoleophilia</taxon>
        <taxon>Solirubrobacterales</taxon>
        <taxon>Conexibacteraceae</taxon>
        <taxon>Conexibacter</taxon>
    </lineage>
</organism>
<proteinExistence type="predicted"/>
<dbReference type="Proteomes" id="UP000585272">
    <property type="component" value="Unassembled WGS sequence"/>
</dbReference>
<dbReference type="InterPro" id="IPR036388">
    <property type="entry name" value="WH-like_DNA-bd_sf"/>
</dbReference>
<dbReference type="SUPFAM" id="SSF46785">
    <property type="entry name" value="Winged helix' DNA-binding domain"/>
    <property type="match status" value="1"/>
</dbReference>
<evidence type="ECO:0000259" key="1">
    <source>
        <dbReference type="Pfam" id="PF03551"/>
    </source>
</evidence>
<dbReference type="PANTHER" id="PTHR43252">
    <property type="entry name" value="TRANSCRIPTIONAL REGULATOR YQJI"/>
    <property type="match status" value="1"/>
</dbReference>
<sequence>MSVKHAVLGLLMQRRGYGYDLVQRFEEQVGPAWQLNAGAVYVALDKLEQDGLVRPVASGEGAPLMRRRTVRGAPRVVYEPTETGVARFEEWMAADSAMAPLREELHLKLVLSRPSDLPRLIELTHEQERICLARLEDHVSSSPYGELLAASPSWPAVASAMVRDAEIAHLQATVEWLRRIREAMRAALARPALEPALEEPALDAPA</sequence>
<dbReference type="InterPro" id="IPR036390">
    <property type="entry name" value="WH_DNA-bd_sf"/>
</dbReference>
<dbReference type="Gene3D" id="1.10.10.10">
    <property type="entry name" value="Winged helix-like DNA-binding domain superfamily/Winged helix DNA-binding domain"/>
    <property type="match status" value="1"/>
</dbReference>
<name>A0A840IMN1_9ACTN</name>
<keyword evidence="3" id="KW-1185">Reference proteome</keyword>
<evidence type="ECO:0000313" key="3">
    <source>
        <dbReference type="Proteomes" id="UP000585272"/>
    </source>
</evidence>
<protein>
    <submittedName>
        <fullName evidence="2">DNA-binding PadR family transcriptional regulator</fullName>
    </submittedName>
</protein>
<dbReference type="InterPro" id="IPR005149">
    <property type="entry name" value="Tscrpt_reg_PadR_N"/>
</dbReference>
<comment type="caution">
    <text evidence="2">The sequence shown here is derived from an EMBL/GenBank/DDBJ whole genome shotgun (WGS) entry which is preliminary data.</text>
</comment>
<feature type="domain" description="Transcription regulator PadR N-terminal" evidence="1">
    <location>
        <begin position="7"/>
        <end position="89"/>
    </location>
</feature>
<dbReference type="EMBL" id="JACHNU010000014">
    <property type="protein sequence ID" value="MBB4665254.1"/>
    <property type="molecule type" value="Genomic_DNA"/>
</dbReference>
<dbReference type="GO" id="GO:0003677">
    <property type="term" value="F:DNA binding"/>
    <property type="evidence" value="ECO:0007669"/>
    <property type="project" value="UniProtKB-KW"/>
</dbReference>
<reference evidence="2 3" key="1">
    <citation type="submission" date="2020-08" db="EMBL/GenBank/DDBJ databases">
        <title>Genomic Encyclopedia of Archaeal and Bacterial Type Strains, Phase II (KMG-II): from individual species to whole genera.</title>
        <authorList>
            <person name="Goeker M."/>
        </authorList>
    </citation>
    <scope>NUCLEOTIDE SEQUENCE [LARGE SCALE GENOMIC DNA]</scope>
    <source>
        <strain evidence="2 3">DSM 23288</strain>
    </source>
</reference>
<dbReference type="RefSeq" id="WP_183346022.1">
    <property type="nucleotide sequence ID" value="NZ_JACHNU010000014.1"/>
</dbReference>
<dbReference type="Pfam" id="PF03551">
    <property type="entry name" value="PadR"/>
    <property type="match status" value="1"/>
</dbReference>
<gene>
    <name evidence="2" type="ORF">BDZ31_004881</name>
</gene>
<dbReference type="AlphaFoldDB" id="A0A840IMN1"/>
<keyword evidence="2" id="KW-0238">DNA-binding</keyword>
<evidence type="ECO:0000313" key="2">
    <source>
        <dbReference type="EMBL" id="MBB4665254.1"/>
    </source>
</evidence>
<dbReference type="PANTHER" id="PTHR43252:SF2">
    <property type="entry name" value="TRANSCRIPTION REGULATOR, PADR-LIKE FAMILY"/>
    <property type="match status" value="1"/>
</dbReference>